<reference evidence="2 3" key="1">
    <citation type="submission" date="2019-10" db="EMBL/GenBank/DDBJ databases">
        <authorList>
            <person name="Nie G."/>
            <person name="Ming H."/>
            <person name="Yi B."/>
        </authorList>
    </citation>
    <scope>NUCLEOTIDE SEQUENCE [LARGE SCALE GENOMIC DNA]</scope>
    <source>
        <strain evidence="2 3">CFH 90414</strain>
    </source>
</reference>
<keyword evidence="1" id="KW-0472">Membrane</keyword>
<comment type="caution">
    <text evidence="2">The sequence shown here is derived from an EMBL/GenBank/DDBJ whole genome shotgun (WGS) entry which is preliminary data.</text>
</comment>
<name>A0A6I2FBQ4_9MICO</name>
<keyword evidence="3" id="KW-1185">Reference proteome</keyword>
<dbReference type="Proteomes" id="UP000431080">
    <property type="component" value="Unassembled WGS sequence"/>
</dbReference>
<proteinExistence type="predicted"/>
<keyword evidence="1" id="KW-1133">Transmembrane helix</keyword>
<protein>
    <submittedName>
        <fullName evidence="2">Uncharacterized protein</fullName>
    </submittedName>
</protein>
<organism evidence="2 3">
    <name type="scientific">Agromyces agglutinans</name>
    <dbReference type="NCBI Taxonomy" id="2662258"/>
    <lineage>
        <taxon>Bacteria</taxon>
        <taxon>Bacillati</taxon>
        <taxon>Actinomycetota</taxon>
        <taxon>Actinomycetes</taxon>
        <taxon>Micrococcales</taxon>
        <taxon>Microbacteriaceae</taxon>
        <taxon>Agromyces</taxon>
    </lineage>
</organism>
<evidence type="ECO:0000313" key="2">
    <source>
        <dbReference type="EMBL" id="MRG59876.1"/>
    </source>
</evidence>
<feature type="transmembrane region" description="Helical" evidence="1">
    <location>
        <begin position="12"/>
        <end position="33"/>
    </location>
</feature>
<dbReference type="RefSeq" id="WP_153684285.1">
    <property type="nucleotide sequence ID" value="NZ_WJIF01000003.1"/>
</dbReference>
<dbReference type="EMBL" id="WJIF01000003">
    <property type="protein sequence ID" value="MRG59876.1"/>
    <property type="molecule type" value="Genomic_DNA"/>
</dbReference>
<accession>A0A6I2FBQ4</accession>
<dbReference type="AlphaFoldDB" id="A0A6I2FBQ4"/>
<feature type="transmembrane region" description="Helical" evidence="1">
    <location>
        <begin position="45"/>
        <end position="68"/>
    </location>
</feature>
<sequence>MEEVAVVTLEPWHPWPLVFPAIVLATGAVMTFTGHLRERRWVRDIGMVLVVGGGLAGLALLGLLSGSWDQAQRAEALVGLGYEQPTFSGGDGIVGGAPGVIDFHAQRDGELVVGRLVPLGDAQWQVVEGFRDSQPKDSGT</sequence>
<gene>
    <name evidence="2" type="ORF">GE115_08340</name>
</gene>
<keyword evidence="1" id="KW-0812">Transmembrane</keyword>
<evidence type="ECO:0000256" key="1">
    <source>
        <dbReference type="SAM" id="Phobius"/>
    </source>
</evidence>
<evidence type="ECO:0000313" key="3">
    <source>
        <dbReference type="Proteomes" id="UP000431080"/>
    </source>
</evidence>